<reference evidence="3 5" key="2">
    <citation type="journal article" date="2015" name="Genome Announc.">
        <title>Expanding the biotechnology potential of lactobacilli through comparative genomics of 213 strains and associated genera.</title>
        <authorList>
            <person name="Sun Z."/>
            <person name="Harris H.M."/>
            <person name="McCann A."/>
            <person name="Guo C."/>
            <person name="Argimon S."/>
            <person name="Zhang W."/>
            <person name="Yang X."/>
            <person name="Jeffery I.B."/>
            <person name="Cooney J.C."/>
            <person name="Kagawa T.F."/>
            <person name="Liu W."/>
            <person name="Song Y."/>
            <person name="Salvetti E."/>
            <person name="Wrobel A."/>
            <person name="Rasinkangas P."/>
            <person name="Parkhill J."/>
            <person name="Rea M.C."/>
            <person name="O'Sullivan O."/>
            <person name="Ritari J."/>
            <person name="Douillard F.P."/>
            <person name="Paul Ross R."/>
            <person name="Yang R."/>
            <person name="Briner A.E."/>
            <person name="Felis G.E."/>
            <person name="de Vos W.M."/>
            <person name="Barrangou R."/>
            <person name="Klaenhammer T.R."/>
            <person name="Caufield P.W."/>
            <person name="Cui Y."/>
            <person name="Zhang H."/>
            <person name="O'Toole P.W."/>
        </authorList>
    </citation>
    <scope>NUCLEOTIDE SEQUENCE [LARGE SCALE GENOMIC DNA]</scope>
    <source>
        <strain evidence="3 5">DSM 18382</strain>
    </source>
</reference>
<evidence type="ECO:0000313" key="2">
    <source>
        <dbReference type="EMBL" id="GAF38019.1"/>
    </source>
</evidence>
<evidence type="ECO:0000313" key="3">
    <source>
        <dbReference type="EMBL" id="KRM03283.1"/>
    </source>
</evidence>
<dbReference type="Proteomes" id="UP000051966">
    <property type="component" value="Unassembled WGS sequence"/>
</dbReference>
<evidence type="ECO:0008006" key="6">
    <source>
        <dbReference type="Google" id="ProtNLM"/>
    </source>
</evidence>
<feature type="transmembrane region" description="Helical" evidence="1">
    <location>
        <begin position="12"/>
        <end position="33"/>
    </location>
</feature>
<dbReference type="AlphaFoldDB" id="X0PC63"/>
<protein>
    <recommendedName>
        <fullName evidence="6">DUF2975 domain-containing protein</fullName>
    </recommendedName>
</protein>
<feature type="transmembrane region" description="Helical" evidence="1">
    <location>
        <begin position="39"/>
        <end position="56"/>
    </location>
</feature>
<dbReference type="RefSeq" id="WP_035181354.1">
    <property type="nucleotide sequence ID" value="NZ_AZFY01000131.1"/>
</dbReference>
<dbReference type="OrthoDB" id="9791568at2"/>
<dbReference type="Proteomes" id="UP000019488">
    <property type="component" value="Unassembled WGS sequence"/>
</dbReference>
<reference evidence="2" key="1">
    <citation type="journal article" date="2014" name="Genome Announc.">
        <title>Draft Genome Sequences of Two Lactobacillus Strains, L. farraginis JCM 14108T and L. composti JCM 14202T, Isolated from Compost of Distilled Shochu Residue.</title>
        <authorList>
            <person name="Yuki M."/>
            <person name="Oshima K."/>
            <person name="Suda W."/>
            <person name="Kitahara M."/>
            <person name="Kitamura K."/>
            <person name="Iida T."/>
            <person name="Hattori M."/>
            <person name="Ohkuma M."/>
        </authorList>
    </citation>
    <scope>NUCLEOTIDE SEQUENCE [LARGE SCALE GENOMIC DNA]</scope>
    <source>
        <strain evidence="2">JCM 14108</strain>
    </source>
</reference>
<dbReference type="EMBL" id="AZFY01000131">
    <property type="protein sequence ID" value="KRM03283.1"/>
    <property type="molecule type" value="Genomic_DNA"/>
</dbReference>
<evidence type="ECO:0000256" key="1">
    <source>
        <dbReference type="SAM" id="Phobius"/>
    </source>
</evidence>
<dbReference type="STRING" id="1423743.FD41_GL001176"/>
<dbReference type="PATRIC" id="fig|1423743.5.peg.1213"/>
<keyword evidence="1" id="KW-0812">Transmembrane</keyword>
<keyword evidence="1" id="KW-1133">Transmembrane helix</keyword>
<organism evidence="2 4">
    <name type="scientific">Lentilactobacillus farraginis DSM 18382 = JCM 14108</name>
    <dbReference type="NCBI Taxonomy" id="1423743"/>
    <lineage>
        <taxon>Bacteria</taxon>
        <taxon>Bacillati</taxon>
        <taxon>Bacillota</taxon>
        <taxon>Bacilli</taxon>
        <taxon>Lactobacillales</taxon>
        <taxon>Lactobacillaceae</taxon>
        <taxon>Lentilactobacillus</taxon>
    </lineage>
</organism>
<dbReference type="EMBL" id="BAKI01000063">
    <property type="protein sequence ID" value="GAF38019.1"/>
    <property type="molecule type" value="Genomic_DNA"/>
</dbReference>
<comment type="caution">
    <text evidence="2">The sequence shown here is derived from an EMBL/GenBank/DDBJ whole genome shotgun (WGS) entry which is preliminary data.</text>
</comment>
<gene>
    <name evidence="3" type="ORF">FD41_GL001176</name>
    <name evidence="2" type="ORF">JCM14108_3114</name>
</gene>
<evidence type="ECO:0000313" key="4">
    <source>
        <dbReference type="Proteomes" id="UP000019488"/>
    </source>
</evidence>
<evidence type="ECO:0000313" key="5">
    <source>
        <dbReference type="Proteomes" id="UP000051966"/>
    </source>
</evidence>
<name>X0PC63_9LACO</name>
<sequence>MYSYYLKIGNVIIALANQLPVGWLYQLHVGFLGANWDTILGNLFWLIILSVITGLYRQAVEIKQDNDLTV</sequence>
<accession>X0PC63</accession>
<keyword evidence="5" id="KW-1185">Reference proteome</keyword>
<keyword evidence="1" id="KW-0472">Membrane</keyword>
<proteinExistence type="predicted"/>